<keyword evidence="3" id="KW-0812">Transmembrane</keyword>
<dbReference type="InterPro" id="IPR036259">
    <property type="entry name" value="MFS_trans_sf"/>
</dbReference>
<dbReference type="VEuPathDB" id="FungiDB:BDEG_20088"/>
<reference evidence="5 6" key="2">
    <citation type="submission" date="2016-05" db="EMBL/GenBank/DDBJ databases">
        <title>Lineage-specific infection strategies underlie the spectrum of fungal disease in amphibians.</title>
        <authorList>
            <person name="Cuomo C.A."/>
            <person name="Farrer R.A."/>
            <person name="James T."/>
            <person name="Longcore J."/>
            <person name="Birren B."/>
        </authorList>
    </citation>
    <scope>NUCLEOTIDE SEQUENCE [LARGE SCALE GENOMIC DNA]</scope>
    <source>
        <strain evidence="5 6">JEL423</strain>
    </source>
</reference>
<evidence type="ECO:0000256" key="3">
    <source>
        <dbReference type="SAM" id="Phobius"/>
    </source>
</evidence>
<sequence length="550" mass="59322">MSNTPLPEITTRINESANASDLANTAEPPLETSRSDTQSSKPVTKWFRLQQGFTYFHLFSFLLASLFTISFFVYINSSQVFILKDILHVPDNIIGYTSGSLVFYDQIGTLVVITFWGVLSDSFGRRPIYVIGYTLIGITFILYPLTQNVYPQLLLLRLLFCIGGAAVSTMISAVLADIADERDRGKIAGISGLFTGLGALIGLFVFLRIPVMIGHTGNGLRNSYWIIAAISIVLAVVLGFTLPSPKLVREIMKKQLQQEGDLTALPARSANPTPSTSASTCSVNTHENSLAESSTPLPNTLQKISNASLMGHFTAIYSLTRDGLRTVVRDPRLILGLIGSFLARGDTITVTLFIPLWVYKHHVMSGECEGNSPDTLEVSCPKAYIVSSILTGVIQTFALVGAPIFGFITDIVYPPLLMLISTVLAMAGYLLLFLSTSPGSKLNYFTAFLIGFGEIGLIIVSLTLVTSAKSMPIHLRGSISGISSFCGASGILIVSKVGGLLFDSWTPGAPFLVISLMHILCVASSVTVICLEYKKVWGVSRITTSNTASA</sequence>
<comment type="subcellular location">
    <subcellularLocation>
        <location evidence="1">Membrane</location>
        <topology evidence="1">Multi-pass membrane protein</topology>
    </subcellularLocation>
</comment>
<feature type="transmembrane region" description="Helical" evidence="3">
    <location>
        <begin position="55"/>
        <end position="75"/>
    </location>
</feature>
<feature type="transmembrane region" description="Helical" evidence="3">
    <location>
        <begin position="383"/>
        <end position="409"/>
    </location>
</feature>
<proteinExistence type="predicted"/>
<dbReference type="GO" id="GO:0016020">
    <property type="term" value="C:membrane"/>
    <property type="evidence" value="ECO:0007669"/>
    <property type="project" value="UniProtKB-SubCell"/>
</dbReference>
<dbReference type="Proteomes" id="UP000077115">
    <property type="component" value="Unassembled WGS sequence"/>
</dbReference>
<dbReference type="EMBL" id="DS022300">
    <property type="protein sequence ID" value="OAJ35855.1"/>
    <property type="molecule type" value="Genomic_DNA"/>
</dbReference>
<dbReference type="Pfam" id="PF07690">
    <property type="entry name" value="MFS_1"/>
    <property type="match status" value="1"/>
</dbReference>
<dbReference type="Gene3D" id="1.20.1250.20">
    <property type="entry name" value="MFS general substrate transporter like domains"/>
    <property type="match status" value="1"/>
</dbReference>
<dbReference type="PROSITE" id="PS50850">
    <property type="entry name" value="MFS"/>
    <property type="match status" value="1"/>
</dbReference>
<protein>
    <recommendedName>
        <fullName evidence="4">Major facilitator superfamily (MFS) profile domain-containing protein</fullName>
    </recommendedName>
</protein>
<dbReference type="STRING" id="403673.A0A177W7Y0"/>
<feature type="region of interest" description="Disordered" evidence="2">
    <location>
        <begin position="263"/>
        <end position="295"/>
    </location>
</feature>
<dbReference type="AlphaFoldDB" id="A0A177W7Y0"/>
<evidence type="ECO:0000313" key="6">
    <source>
        <dbReference type="Proteomes" id="UP000077115"/>
    </source>
</evidence>
<feature type="region of interest" description="Disordered" evidence="2">
    <location>
        <begin position="19"/>
        <end position="38"/>
    </location>
</feature>
<evidence type="ECO:0000313" key="5">
    <source>
        <dbReference type="EMBL" id="OAJ35855.1"/>
    </source>
</evidence>
<feature type="transmembrane region" description="Helical" evidence="3">
    <location>
        <begin position="95"/>
        <end position="116"/>
    </location>
</feature>
<dbReference type="GO" id="GO:0022857">
    <property type="term" value="F:transmembrane transporter activity"/>
    <property type="evidence" value="ECO:0007669"/>
    <property type="project" value="InterPro"/>
</dbReference>
<dbReference type="PANTHER" id="PTHR23524:SF1">
    <property type="entry name" value="MRH DOMAIN-CONTAINING PROTEIN-RELATED"/>
    <property type="match status" value="1"/>
</dbReference>
<feature type="domain" description="Major facilitator superfamily (MFS) profile" evidence="4">
    <location>
        <begin position="56"/>
        <end position="533"/>
    </location>
</feature>
<evidence type="ECO:0000256" key="2">
    <source>
        <dbReference type="SAM" id="MobiDB-lite"/>
    </source>
</evidence>
<dbReference type="SUPFAM" id="SSF103473">
    <property type="entry name" value="MFS general substrate transporter"/>
    <property type="match status" value="1"/>
</dbReference>
<feature type="compositionally biased region" description="Low complexity" evidence="2">
    <location>
        <begin position="266"/>
        <end position="282"/>
    </location>
</feature>
<evidence type="ECO:0000259" key="4">
    <source>
        <dbReference type="PROSITE" id="PS50850"/>
    </source>
</evidence>
<feature type="compositionally biased region" description="Polar residues" evidence="2">
    <location>
        <begin position="283"/>
        <end position="295"/>
    </location>
</feature>
<keyword evidence="3" id="KW-0472">Membrane</keyword>
<evidence type="ECO:0000256" key="1">
    <source>
        <dbReference type="ARBA" id="ARBA00004141"/>
    </source>
</evidence>
<dbReference type="OrthoDB" id="18110at2759"/>
<gene>
    <name evidence="5" type="ORF">BDEG_20088</name>
</gene>
<name>A0A177W7Y0_BATDL</name>
<accession>A0A177W7Y0</accession>
<feature type="transmembrane region" description="Helical" evidence="3">
    <location>
        <begin position="128"/>
        <end position="146"/>
    </location>
</feature>
<dbReference type="InterPro" id="IPR020846">
    <property type="entry name" value="MFS_dom"/>
</dbReference>
<keyword evidence="3" id="KW-1133">Transmembrane helix</keyword>
<feature type="transmembrane region" description="Helical" evidence="3">
    <location>
        <begin position="152"/>
        <end position="175"/>
    </location>
</feature>
<dbReference type="eggNOG" id="ENOG502RXU0">
    <property type="taxonomic scope" value="Eukaryota"/>
</dbReference>
<dbReference type="InterPro" id="IPR011701">
    <property type="entry name" value="MFS"/>
</dbReference>
<reference evidence="5 6" key="1">
    <citation type="submission" date="2006-10" db="EMBL/GenBank/DDBJ databases">
        <title>The Genome Sequence of Batrachochytrium dendrobatidis JEL423.</title>
        <authorList>
            <consortium name="The Broad Institute Genome Sequencing Platform"/>
            <person name="Birren B."/>
            <person name="Lander E."/>
            <person name="Galagan J."/>
            <person name="Cuomo C."/>
            <person name="Devon K."/>
            <person name="Jaffe D."/>
            <person name="Butler J."/>
            <person name="Alvarez P."/>
            <person name="Gnerre S."/>
            <person name="Grabherr M."/>
            <person name="Kleber M."/>
            <person name="Mauceli E."/>
            <person name="Brockman W."/>
            <person name="Young S."/>
            <person name="LaButti K."/>
            <person name="Sykes S."/>
            <person name="DeCaprio D."/>
            <person name="Crawford M."/>
            <person name="Koehrsen M."/>
            <person name="Engels R."/>
            <person name="Montgomery P."/>
            <person name="Pearson M."/>
            <person name="Howarth C."/>
            <person name="Larson L."/>
            <person name="White J."/>
            <person name="O'Leary S."/>
            <person name="Kodira C."/>
            <person name="Zeng Q."/>
            <person name="Yandava C."/>
            <person name="Alvarado L."/>
            <person name="Longcore J."/>
            <person name="James T."/>
        </authorList>
    </citation>
    <scope>NUCLEOTIDE SEQUENCE [LARGE SCALE GENOMIC DNA]</scope>
    <source>
        <strain evidence="5 6">JEL423</strain>
    </source>
</reference>
<organism evidence="5 6">
    <name type="scientific">Batrachochytrium dendrobatidis (strain JEL423)</name>
    <dbReference type="NCBI Taxonomy" id="403673"/>
    <lineage>
        <taxon>Eukaryota</taxon>
        <taxon>Fungi</taxon>
        <taxon>Fungi incertae sedis</taxon>
        <taxon>Chytridiomycota</taxon>
        <taxon>Chytridiomycota incertae sedis</taxon>
        <taxon>Chytridiomycetes</taxon>
        <taxon>Rhizophydiales</taxon>
        <taxon>Rhizophydiales incertae sedis</taxon>
        <taxon>Batrachochytrium</taxon>
    </lineage>
</organism>
<feature type="transmembrane region" description="Helical" evidence="3">
    <location>
        <begin position="508"/>
        <end position="531"/>
    </location>
</feature>
<feature type="transmembrane region" description="Helical" evidence="3">
    <location>
        <begin position="442"/>
        <end position="465"/>
    </location>
</feature>
<feature type="transmembrane region" description="Helical" evidence="3">
    <location>
        <begin position="333"/>
        <end position="357"/>
    </location>
</feature>
<feature type="transmembrane region" description="Helical" evidence="3">
    <location>
        <begin position="477"/>
        <end position="502"/>
    </location>
</feature>
<dbReference type="PANTHER" id="PTHR23524">
    <property type="entry name" value="TRANSPORTER, PUTATIVE (AFU_ORTHOLOGUE AFUA_8G04850)-RELATED"/>
    <property type="match status" value="1"/>
</dbReference>
<feature type="transmembrane region" description="Helical" evidence="3">
    <location>
        <begin position="223"/>
        <end position="243"/>
    </location>
</feature>
<feature type="transmembrane region" description="Helical" evidence="3">
    <location>
        <begin position="187"/>
        <end position="211"/>
    </location>
</feature>
<feature type="transmembrane region" description="Helical" evidence="3">
    <location>
        <begin position="416"/>
        <end position="436"/>
    </location>
</feature>